<dbReference type="Pfam" id="PF02803">
    <property type="entry name" value="Thiolase_C"/>
    <property type="match status" value="1"/>
</dbReference>
<dbReference type="InterPro" id="IPR002155">
    <property type="entry name" value="Thiolase"/>
</dbReference>
<comment type="caution">
    <text evidence="10">The sequence shown here is derived from an EMBL/GenBank/DDBJ whole genome shotgun (WGS) entry which is preliminary data.</text>
</comment>
<feature type="domain" description="Thiolase N-terminal" evidence="8">
    <location>
        <begin position="4"/>
        <end position="261"/>
    </location>
</feature>
<gene>
    <name evidence="10" type="ORF">HNR53_003252</name>
</gene>
<dbReference type="FunFam" id="3.40.47.10:FF:000010">
    <property type="entry name" value="Acetyl-CoA acetyltransferase (Thiolase)"/>
    <property type="match status" value="1"/>
</dbReference>
<accession>A0A7X0LXK2</accession>
<dbReference type="EC" id="2.3.1.9" evidence="2"/>
<dbReference type="SUPFAM" id="SSF53901">
    <property type="entry name" value="Thiolase-like"/>
    <property type="match status" value="2"/>
</dbReference>
<dbReference type="Gene3D" id="3.40.47.10">
    <property type="match status" value="2"/>
</dbReference>
<feature type="active site" description="Proton acceptor" evidence="6">
    <location>
        <position position="378"/>
    </location>
</feature>
<reference evidence="10 11" key="1">
    <citation type="submission" date="2020-08" db="EMBL/GenBank/DDBJ databases">
        <title>Genomic Encyclopedia of Type Strains, Phase IV (KMG-IV): sequencing the most valuable type-strain genomes for metagenomic binning, comparative biology and taxonomic classification.</title>
        <authorList>
            <person name="Goeker M."/>
        </authorList>
    </citation>
    <scope>NUCLEOTIDE SEQUENCE [LARGE SCALE GENOMIC DNA]</scope>
    <source>
        <strain evidence="10 11">DSM 5391</strain>
    </source>
</reference>
<evidence type="ECO:0000256" key="6">
    <source>
        <dbReference type="PIRSR" id="PIRSR000429-1"/>
    </source>
</evidence>
<feature type="active site" description="Proton acceptor" evidence="6">
    <location>
        <position position="348"/>
    </location>
</feature>
<evidence type="ECO:0000313" key="10">
    <source>
        <dbReference type="EMBL" id="MBB6446592.1"/>
    </source>
</evidence>
<evidence type="ECO:0000256" key="7">
    <source>
        <dbReference type="RuleBase" id="RU003557"/>
    </source>
</evidence>
<sequence length="392" mass="41360">MREVVIVSGKRTPIGDYFGAFKDLSAVDLGIQALKAAIDAAGMDAKQIEEVAGGHIYQAGCKGNTARQVALGAGCSVETVASTINQQCPSSLRAVEIISQNIMLGKIDIGAAVGYESMTNVPYLLLKARSGYKMGDNSVVDSLLNDALVDAFNGYHMGVTAETLAEEYNISREEQDELSLLSHQRACEAIRNEKFKGEIAPVEVKSKRAAEIIDTDEHPNPNTSIEALGKLRPAFKKDGTVTAGNASTLSDGAAAVILMAKEKAEELGLKPLARIVASASASVDPKVMGIGVVPAVQKALTFAGLHMDEIDYWEINEAFASQFLAVNRELKLPMEKVNANGSGISLGHPVGCTGARLLVTLIHEMQRRGSRYGCASLCAGGGPAAAMIVEAL</sequence>
<dbReference type="Pfam" id="PF00108">
    <property type="entry name" value="Thiolase_N"/>
    <property type="match status" value="1"/>
</dbReference>
<dbReference type="PANTHER" id="PTHR18919">
    <property type="entry name" value="ACETYL-COA C-ACYLTRANSFERASE"/>
    <property type="match status" value="1"/>
</dbReference>
<dbReference type="CDD" id="cd00751">
    <property type="entry name" value="thiolase"/>
    <property type="match status" value="1"/>
</dbReference>
<evidence type="ECO:0000256" key="5">
    <source>
        <dbReference type="ARBA" id="ARBA00030755"/>
    </source>
</evidence>
<evidence type="ECO:0000259" key="8">
    <source>
        <dbReference type="Pfam" id="PF00108"/>
    </source>
</evidence>
<evidence type="ECO:0000256" key="1">
    <source>
        <dbReference type="ARBA" id="ARBA00010982"/>
    </source>
</evidence>
<evidence type="ECO:0000256" key="2">
    <source>
        <dbReference type="ARBA" id="ARBA00012705"/>
    </source>
</evidence>
<dbReference type="InterPro" id="IPR016039">
    <property type="entry name" value="Thiolase-like"/>
</dbReference>
<feature type="active site" description="Acyl-thioester intermediate" evidence="6">
    <location>
        <position position="88"/>
    </location>
</feature>
<dbReference type="InterPro" id="IPR020617">
    <property type="entry name" value="Thiolase_C"/>
</dbReference>
<comment type="similarity">
    <text evidence="1 7">Belongs to the thiolase-like superfamily. Thiolase family.</text>
</comment>
<dbReference type="PANTHER" id="PTHR18919:SF107">
    <property type="entry name" value="ACETYL-COA ACETYLTRANSFERASE, CYTOSOLIC"/>
    <property type="match status" value="1"/>
</dbReference>
<dbReference type="RefSeq" id="WP_184527734.1">
    <property type="nucleotide sequence ID" value="NZ_JACHGK010000012.1"/>
</dbReference>
<dbReference type="PIRSF" id="PIRSF000429">
    <property type="entry name" value="Ac-CoA_Ac_transf"/>
    <property type="match status" value="1"/>
</dbReference>
<dbReference type="GO" id="GO:0003985">
    <property type="term" value="F:acetyl-CoA C-acetyltransferase activity"/>
    <property type="evidence" value="ECO:0007669"/>
    <property type="project" value="UniProtKB-EC"/>
</dbReference>
<proteinExistence type="inferred from homology"/>
<keyword evidence="4 7" id="KW-0012">Acyltransferase</keyword>
<organism evidence="10 11">
    <name type="scientific">Bacillus benzoevorans</name>
    <dbReference type="NCBI Taxonomy" id="1456"/>
    <lineage>
        <taxon>Bacteria</taxon>
        <taxon>Bacillati</taxon>
        <taxon>Bacillota</taxon>
        <taxon>Bacilli</taxon>
        <taxon>Bacillales</taxon>
        <taxon>Bacillaceae</taxon>
        <taxon>Bacillus</taxon>
    </lineage>
</organism>
<evidence type="ECO:0000256" key="4">
    <source>
        <dbReference type="ARBA" id="ARBA00023315"/>
    </source>
</evidence>
<evidence type="ECO:0000259" key="9">
    <source>
        <dbReference type="Pfam" id="PF02803"/>
    </source>
</evidence>
<evidence type="ECO:0000256" key="3">
    <source>
        <dbReference type="ARBA" id="ARBA00022679"/>
    </source>
</evidence>
<protein>
    <recommendedName>
        <fullName evidence="2">acetyl-CoA C-acetyltransferase</fullName>
        <ecNumber evidence="2">2.3.1.9</ecNumber>
    </recommendedName>
    <alternativeName>
        <fullName evidence="5">Acetoacetyl-CoA thiolase</fullName>
    </alternativeName>
</protein>
<dbReference type="AlphaFoldDB" id="A0A7X0LXK2"/>
<dbReference type="NCBIfam" id="TIGR01930">
    <property type="entry name" value="AcCoA-C-Actrans"/>
    <property type="match status" value="1"/>
</dbReference>
<name>A0A7X0LXK2_9BACI</name>
<dbReference type="Proteomes" id="UP000531594">
    <property type="component" value="Unassembled WGS sequence"/>
</dbReference>
<feature type="domain" description="Thiolase C-terminal" evidence="9">
    <location>
        <begin position="269"/>
        <end position="390"/>
    </location>
</feature>
<evidence type="ECO:0000313" key="11">
    <source>
        <dbReference type="Proteomes" id="UP000531594"/>
    </source>
</evidence>
<dbReference type="EMBL" id="JACHGK010000012">
    <property type="protein sequence ID" value="MBB6446592.1"/>
    <property type="molecule type" value="Genomic_DNA"/>
</dbReference>
<keyword evidence="3 7" id="KW-0808">Transferase</keyword>
<keyword evidence="11" id="KW-1185">Reference proteome</keyword>
<dbReference type="InterPro" id="IPR020616">
    <property type="entry name" value="Thiolase_N"/>
</dbReference>